<organism evidence="1 2">
    <name type="scientific">Kosakonia oryziphila</name>
    <dbReference type="NCBI Taxonomy" id="1005667"/>
    <lineage>
        <taxon>Bacteria</taxon>
        <taxon>Pseudomonadati</taxon>
        <taxon>Pseudomonadota</taxon>
        <taxon>Gammaproteobacteria</taxon>
        <taxon>Enterobacterales</taxon>
        <taxon>Enterobacteriaceae</taxon>
        <taxon>Kosakonia</taxon>
    </lineage>
</organism>
<sequence length="74" mass="8211">MKIEFNDKGAVATVTITSTAFEFRRHNRAVDTALFLAPGTIASRSGFFLMKTIISGPTSRVSRAYKNVMREVAR</sequence>
<evidence type="ECO:0000313" key="2">
    <source>
        <dbReference type="Proteomes" id="UP000198515"/>
    </source>
</evidence>
<reference evidence="2" key="1">
    <citation type="submission" date="2016-08" db="EMBL/GenBank/DDBJ databases">
        <authorList>
            <person name="Varghese N."/>
            <person name="Submissions Spin"/>
        </authorList>
    </citation>
    <scope>NUCLEOTIDE SEQUENCE [LARGE SCALE GENOMIC DNA]</scope>
    <source>
        <strain evidence="2">REICA_142</strain>
    </source>
</reference>
<keyword evidence="2" id="KW-1185">Reference proteome</keyword>
<dbReference type="RefSeq" id="WP_090137644.1">
    <property type="nucleotide sequence ID" value="NZ_FMBC01000049.1"/>
</dbReference>
<proteinExistence type="predicted"/>
<gene>
    <name evidence="1" type="ORF">GA0061070_104926</name>
</gene>
<dbReference type="Proteomes" id="UP000198515">
    <property type="component" value="Unassembled WGS sequence"/>
</dbReference>
<dbReference type="AlphaFoldDB" id="A0A1C4G205"/>
<dbReference type="EMBL" id="FMBC01000049">
    <property type="protein sequence ID" value="SCC62228.1"/>
    <property type="molecule type" value="Genomic_DNA"/>
</dbReference>
<name>A0A1C4G205_9ENTR</name>
<evidence type="ECO:0000313" key="1">
    <source>
        <dbReference type="EMBL" id="SCC62228.1"/>
    </source>
</evidence>
<accession>A0A1C4G205</accession>
<dbReference type="OrthoDB" id="6461425at2"/>
<protein>
    <submittedName>
        <fullName evidence="1">Uncharacterized protein</fullName>
    </submittedName>
</protein>